<dbReference type="PROSITE" id="PS00134">
    <property type="entry name" value="TRYPSIN_HIS"/>
    <property type="match status" value="1"/>
</dbReference>
<keyword evidence="10" id="KW-0732">Signal</keyword>
<evidence type="ECO:0000256" key="9">
    <source>
        <dbReference type="RuleBase" id="RU363034"/>
    </source>
</evidence>
<sequence length="244" mass="26598">MNIIISAVLLCFAVAAQAAPRIVGGQDAPNGKYPYQVSLRAPFHFCGGSILNTRWILTAAHCVVGRSGNALTVVAGTHLLYGGSEQAFKSEYIVWHEKYNSGLFINDVGLIRVDRDIEFNEKVQPIPLPNEDFSKVDYPVVLTGWGRTWAGGPIPNNLQEIYLKVISQTKCSDKMSVAITESHICTLTKAGEGACHGDSGGPLVADGIQVGIVSFGMPCARGMPDVFTRVYTFINWINEKMEQY</sequence>
<dbReference type="FunCoup" id="A0A7M7LMU6">
    <property type="interactions" value="17"/>
</dbReference>
<dbReference type="Proteomes" id="UP000002358">
    <property type="component" value="Chromosome 5"/>
</dbReference>
<dbReference type="InterPro" id="IPR018114">
    <property type="entry name" value="TRYPSIN_HIS"/>
</dbReference>
<evidence type="ECO:0000256" key="8">
    <source>
        <dbReference type="ARBA" id="ARBA00044036"/>
    </source>
</evidence>
<dbReference type="GO" id="GO:0004252">
    <property type="term" value="F:serine-type endopeptidase activity"/>
    <property type="evidence" value="ECO:0007669"/>
    <property type="project" value="UniProtKB-EC"/>
</dbReference>
<evidence type="ECO:0000256" key="5">
    <source>
        <dbReference type="ARBA" id="ARBA00022801"/>
    </source>
</evidence>
<dbReference type="FunFam" id="2.40.10.10:FF:000047">
    <property type="entry name" value="Trypsin eta"/>
    <property type="match status" value="1"/>
</dbReference>
<dbReference type="GO" id="GO:0016485">
    <property type="term" value="P:protein processing"/>
    <property type="evidence" value="ECO:0007669"/>
    <property type="project" value="UniProtKB-ARBA"/>
</dbReference>
<dbReference type="PRINTS" id="PR00722">
    <property type="entry name" value="CHYMOTRYPSIN"/>
</dbReference>
<dbReference type="GO" id="GO:0005576">
    <property type="term" value="C:extracellular region"/>
    <property type="evidence" value="ECO:0007669"/>
    <property type="project" value="UniProtKB-SubCell"/>
</dbReference>
<keyword evidence="13" id="KW-1185">Reference proteome</keyword>
<dbReference type="InterPro" id="IPR001314">
    <property type="entry name" value="Peptidase_S1A"/>
</dbReference>
<evidence type="ECO:0000259" key="11">
    <source>
        <dbReference type="PROSITE" id="PS50240"/>
    </source>
</evidence>
<evidence type="ECO:0000256" key="3">
    <source>
        <dbReference type="ARBA" id="ARBA00022525"/>
    </source>
</evidence>
<dbReference type="EC" id="3.4.21.1" evidence="8"/>
<keyword evidence="7" id="KW-1015">Disulfide bond</keyword>
<dbReference type="PANTHER" id="PTHR24276:SF96">
    <property type="entry name" value="PEPTIDASE S1 DOMAIN-CONTAINING PROTEIN"/>
    <property type="match status" value="1"/>
</dbReference>
<evidence type="ECO:0000256" key="1">
    <source>
        <dbReference type="ARBA" id="ARBA00004239"/>
    </source>
</evidence>
<feature type="signal peptide" evidence="10">
    <location>
        <begin position="1"/>
        <end position="18"/>
    </location>
</feature>
<dbReference type="GeneID" id="100124047"/>
<dbReference type="InterPro" id="IPR043504">
    <property type="entry name" value="Peptidase_S1_PA_chymotrypsin"/>
</dbReference>
<keyword evidence="6 9" id="KW-0720">Serine protease</keyword>
<dbReference type="SMR" id="A0A7M7LMU6"/>
<evidence type="ECO:0000313" key="13">
    <source>
        <dbReference type="Proteomes" id="UP000002358"/>
    </source>
</evidence>
<keyword evidence="4 9" id="KW-0645">Protease</keyword>
<dbReference type="PROSITE" id="PS50240">
    <property type="entry name" value="TRYPSIN_DOM"/>
    <property type="match status" value="1"/>
</dbReference>
<evidence type="ECO:0000256" key="2">
    <source>
        <dbReference type="ARBA" id="ARBA00007664"/>
    </source>
</evidence>
<dbReference type="InterPro" id="IPR001254">
    <property type="entry name" value="Trypsin_dom"/>
</dbReference>
<proteinExistence type="inferred from homology"/>
<dbReference type="OrthoDB" id="60866at2759"/>
<evidence type="ECO:0000313" key="12">
    <source>
        <dbReference type="EnsemblMetazoa" id="XP_001607871"/>
    </source>
</evidence>
<dbReference type="Pfam" id="PF00089">
    <property type="entry name" value="Trypsin"/>
    <property type="match status" value="1"/>
</dbReference>
<dbReference type="PANTHER" id="PTHR24276">
    <property type="entry name" value="POLYSERASE-RELATED"/>
    <property type="match status" value="1"/>
</dbReference>
<dbReference type="InterPro" id="IPR033116">
    <property type="entry name" value="TRYPSIN_SER"/>
</dbReference>
<dbReference type="EnsemblMetazoa" id="XM_001607821">
    <property type="protein sequence ID" value="XP_001607871"/>
    <property type="gene ID" value="LOC100124047"/>
</dbReference>
<dbReference type="RefSeq" id="XP_001607871.2">
    <property type="nucleotide sequence ID" value="XM_001607821.5"/>
</dbReference>
<evidence type="ECO:0000256" key="4">
    <source>
        <dbReference type="ARBA" id="ARBA00022670"/>
    </source>
</evidence>
<comment type="similarity">
    <text evidence="2">Belongs to the peptidase S1 family.</text>
</comment>
<evidence type="ECO:0000256" key="6">
    <source>
        <dbReference type="ARBA" id="ARBA00022825"/>
    </source>
</evidence>
<dbReference type="Gene3D" id="2.40.10.10">
    <property type="entry name" value="Trypsin-like serine proteases"/>
    <property type="match status" value="2"/>
</dbReference>
<keyword evidence="5 9" id="KW-0378">Hydrolase</keyword>
<evidence type="ECO:0000256" key="7">
    <source>
        <dbReference type="ARBA" id="ARBA00023157"/>
    </source>
</evidence>
<evidence type="ECO:0000256" key="10">
    <source>
        <dbReference type="SAM" id="SignalP"/>
    </source>
</evidence>
<feature type="chain" id="PRO_5029910477" description="chymotrypsin" evidence="10">
    <location>
        <begin position="19"/>
        <end position="244"/>
    </location>
</feature>
<protein>
    <recommendedName>
        <fullName evidence="8">chymotrypsin</fullName>
        <ecNumber evidence="8">3.4.21.1</ecNumber>
    </recommendedName>
</protein>
<organism evidence="12 13">
    <name type="scientific">Nasonia vitripennis</name>
    <name type="common">Parasitic wasp</name>
    <dbReference type="NCBI Taxonomy" id="7425"/>
    <lineage>
        <taxon>Eukaryota</taxon>
        <taxon>Metazoa</taxon>
        <taxon>Ecdysozoa</taxon>
        <taxon>Arthropoda</taxon>
        <taxon>Hexapoda</taxon>
        <taxon>Insecta</taxon>
        <taxon>Pterygota</taxon>
        <taxon>Neoptera</taxon>
        <taxon>Endopterygota</taxon>
        <taxon>Hymenoptera</taxon>
        <taxon>Apocrita</taxon>
        <taxon>Proctotrupomorpha</taxon>
        <taxon>Chalcidoidea</taxon>
        <taxon>Pteromalidae</taxon>
        <taxon>Pteromalinae</taxon>
        <taxon>Nasonia</taxon>
    </lineage>
</organism>
<dbReference type="KEGG" id="nvi:100124047"/>
<dbReference type="InterPro" id="IPR009003">
    <property type="entry name" value="Peptidase_S1_PA"/>
</dbReference>
<feature type="domain" description="Peptidase S1" evidence="11">
    <location>
        <begin position="22"/>
        <end position="242"/>
    </location>
</feature>
<dbReference type="InterPro" id="IPR050430">
    <property type="entry name" value="Peptidase_S1"/>
</dbReference>
<reference evidence="12" key="1">
    <citation type="submission" date="2021-01" db="UniProtKB">
        <authorList>
            <consortium name="EnsemblMetazoa"/>
        </authorList>
    </citation>
    <scope>IDENTIFICATION</scope>
</reference>
<dbReference type="CDD" id="cd00190">
    <property type="entry name" value="Tryp_SPc"/>
    <property type="match status" value="1"/>
</dbReference>
<dbReference type="SUPFAM" id="SSF50494">
    <property type="entry name" value="Trypsin-like serine proteases"/>
    <property type="match status" value="1"/>
</dbReference>
<accession>A0A7M7LMU6</accession>
<keyword evidence="3" id="KW-0964">Secreted</keyword>
<dbReference type="InParanoid" id="A0A7M7LMU6"/>
<dbReference type="AlphaFoldDB" id="A0A7M7LMU6"/>
<dbReference type="PROSITE" id="PS00135">
    <property type="entry name" value="TRYPSIN_SER"/>
    <property type="match status" value="1"/>
</dbReference>
<name>A0A7M7LMU6_NASVI</name>
<dbReference type="SMART" id="SM00020">
    <property type="entry name" value="Tryp_SPc"/>
    <property type="match status" value="1"/>
</dbReference>
<comment type="subcellular location">
    <subcellularLocation>
        <location evidence="1">Secreted</location>
        <location evidence="1">Extracellular space</location>
    </subcellularLocation>
</comment>